<dbReference type="Pfam" id="PF00845">
    <property type="entry name" value="Gemini_BL1"/>
    <property type="match status" value="1"/>
</dbReference>
<evidence type="ECO:0000313" key="18">
    <source>
        <dbReference type="EMBL" id="QJX74419.1"/>
    </source>
</evidence>
<keyword evidence="13" id="KW-0238">DNA-binding</keyword>
<evidence type="ECO:0000256" key="12">
    <source>
        <dbReference type="ARBA" id="ARBA00023031"/>
    </source>
</evidence>
<keyword evidence="8" id="KW-1032">Host cell membrane</keyword>
<keyword evidence="9" id="KW-0597">Phosphoprotein</keyword>
<evidence type="ECO:0000256" key="17">
    <source>
        <dbReference type="SAM" id="MobiDB-lite"/>
    </source>
</evidence>
<evidence type="ECO:0000256" key="16">
    <source>
        <dbReference type="ARBA" id="ARBA00032400"/>
    </source>
</evidence>
<comment type="subcellular location">
    <subcellularLocation>
        <location evidence="3">Host cell membrane</location>
        <topology evidence="3">Peripheral membrane protein</topology>
        <orientation evidence="3">Cytoplasmic side</orientation>
    </subcellularLocation>
    <subcellularLocation>
        <location evidence="2">Host endoplasmic reticulum membrane</location>
        <topology evidence="2">Peripheral membrane protein</topology>
        <orientation evidence="2">Cytoplasmic side</orientation>
    </subcellularLocation>
    <subcellularLocation>
        <location evidence="1">Host microsome membrane</location>
        <topology evidence="1">Peripheral membrane protein</topology>
        <orientation evidence="1">Cytoplasmic side</orientation>
    </subcellularLocation>
</comment>
<dbReference type="GO" id="GO:0003677">
    <property type="term" value="F:DNA binding"/>
    <property type="evidence" value="ECO:0007669"/>
    <property type="project" value="UniProtKB-KW"/>
</dbReference>
<organism evidence="18">
    <name type="scientific">Paper mulberry leaf curling associated virus 2</name>
    <dbReference type="NCBI Taxonomy" id="2738470"/>
    <lineage>
        <taxon>Viruses</taxon>
        <taxon>Monodnaviria</taxon>
        <taxon>Shotokuvirae</taxon>
        <taxon>Cressdnaviricota</taxon>
        <taxon>Repensiviricetes</taxon>
        <taxon>Geplafuvirales</taxon>
        <taxon>Geminiviridae</taxon>
        <taxon>Citlodavirus</taxon>
        <taxon>Citlodavirus broussonetiae</taxon>
        <taxon>Paper mulberry leaf curl virus 2</taxon>
    </lineage>
</organism>
<comment type="subunit">
    <text evidence="5">Binds to dimeric supercoiled plasmid DNA.</text>
</comment>
<dbReference type="InterPro" id="IPR000211">
    <property type="entry name" value="Gemini_BL"/>
</dbReference>
<accession>A0A6M6DK81</accession>
<feature type="region of interest" description="Disordered" evidence="17">
    <location>
        <begin position="282"/>
        <end position="302"/>
    </location>
</feature>
<evidence type="ECO:0000256" key="4">
    <source>
        <dbReference type="ARBA" id="ARBA00008510"/>
    </source>
</evidence>
<evidence type="ECO:0000256" key="9">
    <source>
        <dbReference type="ARBA" id="ARBA00022553"/>
    </source>
</evidence>
<dbReference type="GO" id="GO:0046740">
    <property type="term" value="P:transport of virus in host, cell to cell"/>
    <property type="evidence" value="ECO:0007669"/>
    <property type="project" value="UniProtKB-KW"/>
</dbReference>
<evidence type="ECO:0000256" key="3">
    <source>
        <dbReference type="ARBA" id="ARBA00004501"/>
    </source>
</evidence>
<dbReference type="GO" id="GO:0044167">
    <property type="term" value="C:host cell endoplasmic reticulum membrane"/>
    <property type="evidence" value="ECO:0007669"/>
    <property type="project" value="UniProtKB-SubCell"/>
</dbReference>
<dbReference type="EMBL" id="MN595126">
    <property type="protein sequence ID" value="QJX74419.1"/>
    <property type="molecule type" value="Genomic_DNA"/>
</dbReference>
<keyword evidence="12" id="KW-0916">Viral movement protein</keyword>
<evidence type="ECO:0000256" key="15">
    <source>
        <dbReference type="ARBA" id="ARBA00023184"/>
    </source>
</evidence>
<proteinExistence type="inferred from homology"/>
<reference evidence="18" key="1">
    <citation type="journal article" date="2020" name="Plant Dis.">
        <title>Identification and characterization of two novel geminiviruses associated with paper mulberry (Broussonetia papyrifera) leaf curl disease.</title>
        <authorList>
            <person name="Qiu Y."/>
            <person name="Zhang S."/>
            <person name="Yu H."/>
            <person name="Xuan Z."/>
            <person name="Yang L."/>
            <person name="Zhan B."/>
            <person name="Murilo Zerbini F."/>
            <person name="Cao M."/>
        </authorList>
    </citation>
    <scope>NUCLEOTIDE SEQUENCE</scope>
    <source>
        <strain evidence="18">HY</strain>
    </source>
</reference>
<name>A0A6M6DK81_9GEMI</name>
<evidence type="ECO:0000256" key="6">
    <source>
        <dbReference type="ARBA" id="ARBA00022021"/>
    </source>
</evidence>
<keyword evidence="10" id="KW-1044">Host microsome</keyword>
<keyword evidence="7" id="KW-0813">Transport</keyword>
<feature type="compositionally biased region" description="Basic and acidic residues" evidence="17">
    <location>
        <begin position="282"/>
        <end position="295"/>
    </location>
</feature>
<evidence type="ECO:0000256" key="8">
    <source>
        <dbReference type="ARBA" id="ARBA00022511"/>
    </source>
</evidence>
<keyword evidence="14" id="KW-0472">Membrane</keyword>
<evidence type="ECO:0000256" key="7">
    <source>
        <dbReference type="ARBA" id="ARBA00022448"/>
    </source>
</evidence>
<protein>
    <recommendedName>
        <fullName evidence="6">Movement protein BC1</fullName>
    </recommendedName>
    <alternativeName>
        <fullName evidence="16">Movement protein BL1</fullName>
    </alternativeName>
</protein>
<evidence type="ECO:0000256" key="14">
    <source>
        <dbReference type="ARBA" id="ARBA00023136"/>
    </source>
</evidence>
<evidence type="ECO:0000256" key="10">
    <source>
        <dbReference type="ARBA" id="ARBA00022742"/>
    </source>
</evidence>
<dbReference type="GO" id="GO:0020002">
    <property type="term" value="C:host cell plasma membrane"/>
    <property type="evidence" value="ECO:0007669"/>
    <property type="project" value="UniProtKB-SubCell"/>
</dbReference>
<evidence type="ECO:0000256" key="2">
    <source>
        <dbReference type="ARBA" id="ARBA00004461"/>
    </source>
</evidence>
<sequence>MERSHDVALKNYHSSKSVEYPLSNDLVQISLAFPGLAEISWSRVKGQCMKIDHCQIVYTPQVPANAEGTVIVVIHDNRMERDKRLQAEYTFPIRCPVTLNYFSTSFFSLRDEVPWAVYYKVIDSTMLTGTHFCQFKARIKLSSAKHSQYIMFRAPTMEINSKEFSKDQVDFMHVAIPKPNRVLCRSSSVIQSKPRFELGPGENWATKSMLAGEEGDNISESGIGPYQSLNRLGLDAIDPGPSASQLGRNEIHSDLGRIQLNANDLAGIVSEALIRGSQLGIDKSEESDSQKDNSGIKKKNVM</sequence>
<evidence type="ECO:0000256" key="1">
    <source>
        <dbReference type="ARBA" id="ARBA00004327"/>
    </source>
</evidence>
<keyword evidence="15" id="KW-1038">Host endoplasmic reticulum</keyword>
<evidence type="ECO:0000256" key="5">
    <source>
        <dbReference type="ARBA" id="ARBA00011843"/>
    </source>
</evidence>
<keyword evidence="11" id="KW-1043">Host membrane</keyword>
<evidence type="ECO:0000256" key="11">
    <source>
        <dbReference type="ARBA" id="ARBA00022870"/>
    </source>
</evidence>
<evidence type="ECO:0000256" key="13">
    <source>
        <dbReference type="ARBA" id="ARBA00023125"/>
    </source>
</evidence>
<comment type="similarity">
    <text evidence="4">Belongs to the begomovirus movement protein BC1 family.</text>
</comment>